<dbReference type="InterPro" id="IPR018113">
    <property type="entry name" value="PTrfase_EIIB_Cys"/>
</dbReference>
<keyword evidence="2" id="KW-0813">Transport</keyword>
<dbReference type="RefSeq" id="WP_154514995.1">
    <property type="nucleotide sequence ID" value="NZ_VUNM01000007.1"/>
</dbReference>
<organism evidence="15 16">
    <name type="scientific">Sharpea porci</name>
    <dbReference type="NCBI Taxonomy" id="2652286"/>
    <lineage>
        <taxon>Bacteria</taxon>
        <taxon>Bacillati</taxon>
        <taxon>Bacillota</taxon>
        <taxon>Erysipelotrichia</taxon>
        <taxon>Erysipelotrichales</taxon>
        <taxon>Coprobacillaceae</taxon>
        <taxon>Sharpea</taxon>
    </lineage>
</organism>
<dbReference type="Proteomes" id="UP000442619">
    <property type="component" value="Unassembled WGS sequence"/>
</dbReference>
<dbReference type="GO" id="GO:0008982">
    <property type="term" value="F:protein-N(PI)-phosphohistidine-sugar phosphotransferase activity"/>
    <property type="evidence" value="ECO:0007669"/>
    <property type="project" value="InterPro"/>
</dbReference>
<keyword evidence="4" id="KW-0762">Sugar transport</keyword>
<dbReference type="GO" id="GO:0016301">
    <property type="term" value="F:kinase activity"/>
    <property type="evidence" value="ECO:0007669"/>
    <property type="project" value="UniProtKB-KW"/>
</dbReference>
<feature type="transmembrane region" description="Helical" evidence="12">
    <location>
        <begin position="402"/>
        <end position="423"/>
    </location>
</feature>
<dbReference type="PANTHER" id="PTHR30175">
    <property type="entry name" value="PHOSPHOTRANSFERASE SYSTEM TRANSPORT PROTEIN"/>
    <property type="match status" value="1"/>
</dbReference>
<dbReference type="InterPro" id="IPR036878">
    <property type="entry name" value="Glu_permease_IIB"/>
</dbReference>
<evidence type="ECO:0000256" key="8">
    <source>
        <dbReference type="ARBA" id="ARBA00022777"/>
    </source>
</evidence>
<dbReference type="InterPro" id="IPR001996">
    <property type="entry name" value="PTS_IIB_1"/>
</dbReference>
<dbReference type="InterPro" id="IPR050558">
    <property type="entry name" value="PTS_Sugar-Specific_Components"/>
</dbReference>
<keyword evidence="10 12" id="KW-0472">Membrane</keyword>
<comment type="subcellular location">
    <subcellularLocation>
        <location evidence="1">Cell membrane</location>
        <topology evidence="1">Multi-pass membrane protein</topology>
    </subcellularLocation>
</comment>
<dbReference type="PROSITE" id="PS01035">
    <property type="entry name" value="PTS_EIIB_TYPE_1_CYS"/>
    <property type="match status" value="1"/>
</dbReference>
<evidence type="ECO:0000256" key="9">
    <source>
        <dbReference type="ARBA" id="ARBA00022989"/>
    </source>
</evidence>
<dbReference type="PROSITE" id="PS51103">
    <property type="entry name" value="PTS_EIIC_TYPE_1"/>
    <property type="match status" value="1"/>
</dbReference>
<evidence type="ECO:0000256" key="3">
    <source>
        <dbReference type="ARBA" id="ARBA00022475"/>
    </source>
</evidence>
<evidence type="ECO:0000256" key="5">
    <source>
        <dbReference type="ARBA" id="ARBA00022679"/>
    </source>
</evidence>
<keyword evidence="3" id="KW-1003">Cell membrane</keyword>
<dbReference type="Pfam" id="PF02378">
    <property type="entry name" value="PTS_EIIC"/>
    <property type="match status" value="1"/>
</dbReference>
<dbReference type="EMBL" id="VUNM01000007">
    <property type="protein sequence ID" value="MST88894.1"/>
    <property type="molecule type" value="Genomic_DNA"/>
</dbReference>
<keyword evidence="8" id="KW-0418">Kinase</keyword>
<name>A0A844FT95_9FIRM</name>
<protein>
    <submittedName>
        <fullName evidence="15">PTS trehalose transporter subunit IIBC</fullName>
    </submittedName>
</protein>
<gene>
    <name evidence="15" type="ORF">FYJ79_04770</name>
</gene>
<feature type="transmembrane region" description="Helical" evidence="12">
    <location>
        <begin position="443"/>
        <end position="463"/>
    </location>
</feature>
<sequence length="476" mass="51110">MKYEDYAKNVLNLVGGKDNVISNVTCMTRLRLRVKDASKIDVDAIRKSEGVLGIVEKDNGIQVVFGPGKVDEVGRAFSNLTGIPLGSVSEDEDDVRELAKENKKENKAKHSGPVQHFLEHIANIFVPLLPGIIAAGLINGLSNVINVASNNAYQWDWWYQAIRTMGWGLFTFLPIYVGFNAAKEFKGTPILGGIIGAMSIAIPSMPLLLADKTHSVLLPFTGKAFNPGTGGLLAALMMGIIVAYIERAVNKYMPNLFKSFFTPLLTLIISAFLSVLIIQPLGEVLTNGIYYIMNFMYTSLGVVGGYVLSAGFLPIVSVGLHQALTPIHVMLNDPNGPTQGINYLLPILMMAGGGQVGAGFALYLKTKNKRLKQLTRDSLPIGILGVGEPLMYAVTLPLGRPFVTACLGAGLGGILSVVFHLGAVTQGVSGLFGALIVVPGTQLQYIIAMVAAYIGGFVLTWFFGVDESRIDEVYGE</sequence>
<dbReference type="SUPFAM" id="SSF55604">
    <property type="entry name" value="Glucose permease domain IIB"/>
    <property type="match status" value="1"/>
</dbReference>
<evidence type="ECO:0000256" key="1">
    <source>
        <dbReference type="ARBA" id="ARBA00004651"/>
    </source>
</evidence>
<dbReference type="GO" id="GO:0005886">
    <property type="term" value="C:plasma membrane"/>
    <property type="evidence" value="ECO:0007669"/>
    <property type="project" value="UniProtKB-SubCell"/>
</dbReference>
<feature type="domain" description="PTS EIIC type-1" evidence="14">
    <location>
        <begin position="119"/>
        <end position="476"/>
    </location>
</feature>
<evidence type="ECO:0000256" key="7">
    <source>
        <dbReference type="ARBA" id="ARBA00022692"/>
    </source>
</evidence>
<evidence type="ECO:0000256" key="6">
    <source>
        <dbReference type="ARBA" id="ARBA00022683"/>
    </source>
</evidence>
<keyword evidence="5" id="KW-0808">Transferase</keyword>
<feature type="transmembrane region" description="Helical" evidence="12">
    <location>
        <begin position="117"/>
        <end position="138"/>
    </location>
</feature>
<dbReference type="CDD" id="cd00212">
    <property type="entry name" value="PTS_IIB_glc"/>
    <property type="match status" value="1"/>
</dbReference>
<keyword evidence="9 12" id="KW-1133">Transmembrane helix</keyword>
<dbReference type="Gene3D" id="3.30.1360.60">
    <property type="entry name" value="Glucose permease domain IIB"/>
    <property type="match status" value="1"/>
</dbReference>
<dbReference type="PANTHER" id="PTHR30175:SF3">
    <property type="entry name" value="PTS SYSTEM N-ACETYLMURAMIC ACID-SPECIFIC EIIBC COMPONENT"/>
    <property type="match status" value="1"/>
</dbReference>
<evidence type="ECO:0000259" key="13">
    <source>
        <dbReference type="PROSITE" id="PS51098"/>
    </source>
</evidence>
<feature type="domain" description="PTS EIIB type-1" evidence="13">
    <location>
        <begin position="4"/>
        <end position="87"/>
    </location>
</feature>
<feature type="transmembrane region" description="Helical" evidence="12">
    <location>
        <begin position="343"/>
        <end position="364"/>
    </location>
</feature>
<keyword evidence="16" id="KW-1185">Reference proteome</keyword>
<dbReference type="Pfam" id="PF00367">
    <property type="entry name" value="PTS_EIIB"/>
    <property type="match status" value="1"/>
</dbReference>
<evidence type="ECO:0000259" key="14">
    <source>
        <dbReference type="PROSITE" id="PS51103"/>
    </source>
</evidence>
<keyword evidence="6" id="KW-0598">Phosphotransferase system</keyword>
<dbReference type="GO" id="GO:0090588">
    <property type="term" value="F:protein-phosphocysteine-N-acetylmuramate phosphotransferase system transporter activity"/>
    <property type="evidence" value="ECO:0007669"/>
    <property type="project" value="TreeGrafter"/>
</dbReference>
<reference evidence="15 16" key="1">
    <citation type="submission" date="2019-08" db="EMBL/GenBank/DDBJ databases">
        <title>In-depth cultivation of the pig gut microbiome towards novel bacterial diversity and tailored functional studies.</title>
        <authorList>
            <person name="Wylensek D."/>
            <person name="Hitch T.C.A."/>
            <person name="Clavel T."/>
        </authorList>
    </citation>
    <scope>NUCLEOTIDE SEQUENCE [LARGE SCALE GENOMIC DNA]</scope>
    <source>
        <strain evidence="15 16">CA-Schmier-601-WT-3</strain>
    </source>
</reference>
<evidence type="ECO:0000256" key="10">
    <source>
        <dbReference type="ARBA" id="ARBA00023136"/>
    </source>
</evidence>
<dbReference type="InterPro" id="IPR003352">
    <property type="entry name" value="PTS_EIIC"/>
</dbReference>
<feature type="active site" description="Phosphocysteine intermediate; for EIIB activity" evidence="11">
    <location>
        <position position="26"/>
    </location>
</feature>
<dbReference type="InterPro" id="IPR013013">
    <property type="entry name" value="PTS_EIIC_1"/>
</dbReference>
<feature type="transmembrane region" description="Helical" evidence="12">
    <location>
        <begin position="158"/>
        <end position="179"/>
    </location>
</feature>
<evidence type="ECO:0000256" key="4">
    <source>
        <dbReference type="ARBA" id="ARBA00022597"/>
    </source>
</evidence>
<evidence type="ECO:0000313" key="16">
    <source>
        <dbReference type="Proteomes" id="UP000442619"/>
    </source>
</evidence>
<evidence type="ECO:0000256" key="12">
    <source>
        <dbReference type="SAM" id="Phobius"/>
    </source>
</evidence>
<feature type="transmembrane region" description="Helical" evidence="12">
    <location>
        <begin position="230"/>
        <end position="249"/>
    </location>
</feature>
<evidence type="ECO:0000313" key="15">
    <source>
        <dbReference type="EMBL" id="MST88894.1"/>
    </source>
</evidence>
<feature type="transmembrane region" description="Helical" evidence="12">
    <location>
        <begin position="191"/>
        <end position="210"/>
    </location>
</feature>
<feature type="transmembrane region" description="Helical" evidence="12">
    <location>
        <begin position="261"/>
        <end position="282"/>
    </location>
</feature>
<accession>A0A844FT95</accession>
<comment type="caution">
    <text evidence="15">The sequence shown here is derived from an EMBL/GenBank/DDBJ whole genome shotgun (WGS) entry which is preliminary data.</text>
</comment>
<proteinExistence type="predicted"/>
<keyword evidence="7 12" id="KW-0812">Transmembrane</keyword>
<dbReference type="PROSITE" id="PS51098">
    <property type="entry name" value="PTS_EIIB_TYPE_1"/>
    <property type="match status" value="1"/>
</dbReference>
<evidence type="ECO:0000256" key="2">
    <source>
        <dbReference type="ARBA" id="ARBA00022448"/>
    </source>
</evidence>
<dbReference type="GO" id="GO:0009401">
    <property type="term" value="P:phosphoenolpyruvate-dependent sugar phosphotransferase system"/>
    <property type="evidence" value="ECO:0007669"/>
    <property type="project" value="UniProtKB-KW"/>
</dbReference>
<evidence type="ECO:0000256" key="11">
    <source>
        <dbReference type="PROSITE-ProRule" id="PRU00421"/>
    </source>
</evidence>
<dbReference type="AlphaFoldDB" id="A0A844FT95"/>